<name>A0A2S2N9R9_SCHGA</name>
<proteinExistence type="predicted"/>
<protein>
    <submittedName>
        <fullName evidence="1">Uncharacterized protein</fullName>
    </submittedName>
</protein>
<reference evidence="1" key="1">
    <citation type="submission" date="2018-04" db="EMBL/GenBank/DDBJ databases">
        <title>Transcriptome of Schizaphis graminum biotype I.</title>
        <authorList>
            <person name="Scully E.D."/>
            <person name="Geib S.M."/>
            <person name="Palmer N.A."/>
            <person name="Koch K."/>
            <person name="Bradshaw J."/>
            <person name="Heng-Moss T."/>
            <person name="Sarath G."/>
        </authorList>
    </citation>
    <scope>NUCLEOTIDE SEQUENCE</scope>
</reference>
<dbReference type="EMBL" id="GGMR01001365">
    <property type="protein sequence ID" value="MBY13984.1"/>
    <property type="molecule type" value="Transcribed_RNA"/>
</dbReference>
<dbReference type="AlphaFoldDB" id="A0A2S2N9R9"/>
<sequence length="125" mass="14551">MYIKPLESRKIYTIYQIPILYICGGSIVANSSHPFFIFGKEKKVQHSWWYSIGRTGQHHSRCPGDGIRCRWQGNGPRSRTRSMMTSPANNAATSSIREGHTKLNQTIKVYKKNFLQEFRILFNFH</sequence>
<evidence type="ECO:0000313" key="1">
    <source>
        <dbReference type="EMBL" id="MBY13984.1"/>
    </source>
</evidence>
<gene>
    <name evidence="1" type="ORF">g.89401</name>
</gene>
<accession>A0A2S2N9R9</accession>
<organism evidence="1">
    <name type="scientific">Schizaphis graminum</name>
    <name type="common">Green bug aphid</name>
    <dbReference type="NCBI Taxonomy" id="13262"/>
    <lineage>
        <taxon>Eukaryota</taxon>
        <taxon>Metazoa</taxon>
        <taxon>Ecdysozoa</taxon>
        <taxon>Arthropoda</taxon>
        <taxon>Hexapoda</taxon>
        <taxon>Insecta</taxon>
        <taxon>Pterygota</taxon>
        <taxon>Neoptera</taxon>
        <taxon>Paraneoptera</taxon>
        <taxon>Hemiptera</taxon>
        <taxon>Sternorrhyncha</taxon>
        <taxon>Aphidomorpha</taxon>
        <taxon>Aphidoidea</taxon>
        <taxon>Aphididae</taxon>
        <taxon>Aphidini</taxon>
        <taxon>Schizaphis</taxon>
    </lineage>
</organism>